<dbReference type="Pfam" id="PF03411">
    <property type="entry name" value="Peptidase_M74"/>
    <property type="match status" value="1"/>
</dbReference>
<feature type="chain" id="PRO_5002174732" evidence="10">
    <location>
        <begin position="22"/>
        <end position="280"/>
    </location>
</feature>
<comment type="caution">
    <text evidence="11">The sequence shown here is derived from an EMBL/GenBank/DDBJ whole genome shotgun (WGS) entry which is preliminary data.</text>
</comment>
<dbReference type="RefSeq" id="WP_009867786.1">
    <property type="nucleotide sequence ID" value="NZ_JXSL01000027.1"/>
</dbReference>
<evidence type="ECO:0000256" key="4">
    <source>
        <dbReference type="ARBA" id="ARBA00022764"/>
    </source>
</evidence>
<dbReference type="GO" id="GO:0008237">
    <property type="term" value="F:metallopeptidase activity"/>
    <property type="evidence" value="ECO:0007669"/>
    <property type="project" value="UniProtKB-KW"/>
</dbReference>
<dbReference type="InterPro" id="IPR009045">
    <property type="entry name" value="Zn_M74/Hedgehog-like"/>
</dbReference>
<protein>
    <submittedName>
        <fullName evidence="11">Murein endopeptidase</fullName>
    </submittedName>
</protein>
<proteinExistence type="predicted"/>
<evidence type="ECO:0000256" key="9">
    <source>
        <dbReference type="SAM" id="MobiDB-lite"/>
    </source>
</evidence>
<keyword evidence="12" id="KW-1185">Reference proteome</keyword>
<keyword evidence="5" id="KW-0378">Hydrolase</keyword>
<evidence type="ECO:0000256" key="6">
    <source>
        <dbReference type="ARBA" id="ARBA00022833"/>
    </source>
</evidence>
<keyword evidence="2" id="KW-0479">Metal-binding</keyword>
<keyword evidence="6" id="KW-0862">Zinc</keyword>
<reference evidence="11 12" key="1">
    <citation type="submission" date="2015-01" db="EMBL/GenBank/DDBJ databases">
        <title>Genome Sequence of Magnetospirillum magnetotacticum Strain MS-1.</title>
        <authorList>
            <person name="Marinov G.K."/>
            <person name="Smalley M.D."/>
            <person name="DeSalvo G."/>
        </authorList>
    </citation>
    <scope>NUCLEOTIDE SEQUENCE [LARGE SCALE GENOMIC DNA]</scope>
    <source>
        <strain evidence="11 12">MS-1</strain>
    </source>
</reference>
<dbReference type="GO" id="GO:0030288">
    <property type="term" value="C:outer membrane-bounded periplasmic space"/>
    <property type="evidence" value="ECO:0007669"/>
    <property type="project" value="InterPro"/>
</dbReference>
<gene>
    <name evidence="11" type="ORF">CCC_02358</name>
</gene>
<evidence type="ECO:0000256" key="1">
    <source>
        <dbReference type="ARBA" id="ARBA00022670"/>
    </source>
</evidence>
<evidence type="ECO:0000313" key="11">
    <source>
        <dbReference type="EMBL" id="KIL98908.1"/>
    </source>
</evidence>
<dbReference type="SUPFAM" id="SSF55166">
    <property type="entry name" value="Hedgehog/DD-peptidase"/>
    <property type="match status" value="1"/>
</dbReference>
<feature type="disulfide bond" evidence="8">
    <location>
        <begin position="192"/>
        <end position="242"/>
    </location>
</feature>
<keyword evidence="4" id="KW-0574">Periplasm</keyword>
<keyword evidence="7" id="KW-0482">Metalloprotease</keyword>
<sequence length="280" mass="30188">MLFPARLVMLSALLLGSAAMGAESGQSDWSRVGGPASGQASVIGSPAAGCLKGAVSLAEDEHSFQVLRPSRNRHWGHPATIRFVQDLARAAKGEGITGPLLIGDMAQPRGGPMPVGHGSHQNGLDVDIWFRLPAKPLSRAEIETPKPITMVNGTEIDEESWTPAQARLLELAARAPQVDRIFVNPAIKKAVCRATSANGDRDWLRKLRPWWGHDEHFHVRLSCPADSPDCERQKPMPEGDGCGEELDSWSAKPTWPAPPSRPHIQSRPLPDACAGLARKG</sequence>
<evidence type="ECO:0000256" key="5">
    <source>
        <dbReference type="ARBA" id="ARBA00022801"/>
    </source>
</evidence>
<evidence type="ECO:0000256" key="3">
    <source>
        <dbReference type="ARBA" id="ARBA00022729"/>
    </source>
</evidence>
<dbReference type="STRING" id="272627.CCC_02358"/>
<accession>A0A0C2YUV8</accession>
<keyword evidence="8" id="KW-1015">Disulfide bond</keyword>
<evidence type="ECO:0000256" key="8">
    <source>
        <dbReference type="PIRSR" id="PIRSR018455-2"/>
    </source>
</evidence>
<keyword evidence="1" id="KW-0645">Protease</keyword>
<dbReference type="GO" id="GO:0006508">
    <property type="term" value="P:proteolysis"/>
    <property type="evidence" value="ECO:0007669"/>
    <property type="project" value="UniProtKB-KW"/>
</dbReference>
<feature type="disulfide bond" evidence="8">
    <location>
        <begin position="223"/>
        <end position="230"/>
    </location>
</feature>
<dbReference type="InterPro" id="IPR005073">
    <property type="entry name" value="Peptidase_M74"/>
</dbReference>
<organism evidence="11 12">
    <name type="scientific">Paramagnetospirillum magnetotacticum MS-1</name>
    <dbReference type="NCBI Taxonomy" id="272627"/>
    <lineage>
        <taxon>Bacteria</taxon>
        <taxon>Pseudomonadati</taxon>
        <taxon>Pseudomonadota</taxon>
        <taxon>Alphaproteobacteria</taxon>
        <taxon>Rhodospirillales</taxon>
        <taxon>Magnetospirillaceae</taxon>
        <taxon>Paramagnetospirillum</taxon>
    </lineage>
</organism>
<feature type="signal peptide" evidence="10">
    <location>
        <begin position="1"/>
        <end position="21"/>
    </location>
</feature>
<evidence type="ECO:0000256" key="2">
    <source>
        <dbReference type="ARBA" id="ARBA00022723"/>
    </source>
</evidence>
<evidence type="ECO:0000256" key="7">
    <source>
        <dbReference type="ARBA" id="ARBA00023049"/>
    </source>
</evidence>
<dbReference type="OrthoDB" id="1467367at2"/>
<evidence type="ECO:0000256" key="10">
    <source>
        <dbReference type="SAM" id="SignalP"/>
    </source>
</evidence>
<feature type="disulfide bond" evidence="8">
    <location>
        <begin position="50"/>
        <end position="273"/>
    </location>
</feature>
<dbReference type="EMBL" id="JXSL01000027">
    <property type="protein sequence ID" value="KIL98908.1"/>
    <property type="molecule type" value="Genomic_DNA"/>
</dbReference>
<feature type="region of interest" description="Disordered" evidence="9">
    <location>
        <begin position="227"/>
        <end position="280"/>
    </location>
</feature>
<dbReference type="AlphaFoldDB" id="A0A0C2YUV8"/>
<keyword evidence="3 10" id="KW-0732">Signal</keyword>
<dbReference type="GO" id="GO:0004252">
    <property type="term" value="F:serine-type endopeptidase activity"/>
    <property type="evidence" value="ECO:0007669"/>
    <property type="project" value="InterPro"/>
</dbReference>
<name>A0A0C2YUV8_PARME</name>
<dbReference type="GO" id="GO:0046872">
    <property type="term" value="F:metal ion binding"/>
    <property type="evidence" value="ECO:0007669"/>
    <property type="project" value="UniProtKB-KW"/>
</dbReference>
<dbReference type="Gene3D" id="3.30.1380.10">
    <property type="match status" value="1"/>
</dbReference>
<evidence type="ECO:0000313" key="12">
    <source>
        <dbReference type="Proteomes" id="UP000031971"/>
    </source>
</evidence>
<dbReference type="Proteomes" id="UP000031971">
    <property type="component" value="Unassembled WGS sequence"/>
</dbReference>
<dbReference type="PIRSF" id="PIRSF018455">
    <property type="entry name" value="MepA"/>
    <property type="match status" value="1"/>
</dbReference>
<dbReference type="NCBIfam" id="NF006947">
    <property type="entry name" value="PRK09429.1"/>
    <property type="match status" value="1"/>
</dbReference>